<dbReference type="AlphaFoldDB" id="A0A835E2R8"/>
<gene>
    <name evidence="2" type="ORF">HU200_054156</name>
</gene>
<keyword evidence="3" id="KW-1185">Reference proteome</keyword>
<dbReference type="CDD" id="cd06222">
    <property type="entry name" value="RNase_H_like"/>
    <property type="match status" value="1"/>
</dbReference>
<dbReference type="InterPro" id="IPR044730">
    <property type="entry name" value="RNase_H-like_dom_plant"/>
</dbReference>
<reference evidence="2" key="1">
    <citation type="submission" date="2020-07" db="EMBL/GenBank/DDBJ databases">
        <title>Genome sequence and genetic diversity analysis of an under-domesticated orphan crop, white fonio (Digitaria exilis).</title>
        <authorList>
            <person name="Bennetzen J.L."/>
            <person name="Chen S."/>
            <person name="Ma X."/>
            <person name="Wang X."/>
            <person name="Yssel A.E.J."/>
            <person name="Chaluvadi S.R."/>
            <person name="Johnson M."/>
            <person name="Gangashetty P."/>
            <person name="Hamidou F."/>
            <person name="Sanogo M.D."/>
            <person name="Zwaenepoel A."/>
            <person name="Wallace J."/>
            <person name="Van De Peer Y."/>
            <person name="Van Deynze A."/>
        </authorList>
    </citation>
    <scope>NUCLEOTIDE SEQUENCE</scope>
    <source>
        <tissue evidence="2">Leaves</tissue>
    </source>
</reference>
<proteinExistence type="predicted"/>
<dbReference type="GO" id="GO:0003676">
    <property type="term" value="F:nucleic acid binding"/>
    <property type="evidence" value="ECO:0007669"/>
    <property type="project" value="InterPro"/>
</dbReference>
<dbReference type="EMBL" id="JACEFO010002336">
    <property type="protein sequence ID" value="KAF8665180.1"/>
    <property type="molecule type" value="Genomic_DNA"/>
</dbReference>
<protein>
    <recommendedName>
        <fullName evidence="1">RNase H type-1 domain-containing protein</fullName>
    </recommendedName>
</protein>
<evidence type="ECO:0000259" key="1">
    <source>
        <dbReference type="Pfam" id="PF13456"/>
    </source>
</evidence>
<dbReference type="OrthoDB" id="695987at2759"/>
<sequence length="100" mass="11360">MMGISFIQVETDSTNLRRTLTSTEYDHAPGGCLFKEIHDLLSLDFHVLYIEHCNRLCNACAHALAHSGLVRDPDHPCVWHDPLPDFVNFYLAHDAEVVLE</sequence>
<evidence type="ECO:0000313" key="3">
    <source>
        <dbReference type="Proteomes" id="UP000636709"/>
    </source>
</evidence>
<organism evidence="2 3">
    <name type="scientific">Digitaria exilis</name>
    <dbReference type="NCBI Taxonomy" id="1010633"/>
    <lineage>
        <taxon>Eukaryota</taxon>
        <taxon>Viridiplantae</taxon>
        <taxon>Streptophyta</taxon>
        <taxon>Embryophyta</taxon>
        <taxon>Tracheophyta</taxon>
        <taxon>Spermatophyta</taxon>
        <taxon>Magnoliopsida</taxon>
        <taxon>Liliopsida</taxon>
        <taxon>Poales</taxon>
        <taxon>Poaceae</taxon>
        <taxon>PACMAD clade</taxon>
        <taxon>Panicoideae</taxon>
        <taxon>Panicodae</taxon>
        <taxon>Paniceae</taxon>
        <taxon>Anthephorinae</taxon>
        <taxon>Digitaria</taxon>
    </lineage>
</organism>
<dbReference type="Proteomes" id="UP000636709">
    <property type="component" value="Unassembled WGS sequence"/>
</dbReference>
<name>A0A835E2R8_9POAL</name>
<comment type="caution">
    <text evidence="2">The sequence shown here is derived from an EMBL/GenBank/DDBJ whole genome shotgun (WGS) entry which is preliminary data.</text>
</comment>
<accession>A0A835E2R8</accession>
<dbReference type="InterPro" id="IPR002156">
    <property type="entry name" value="RNaseH_domain"/>
</dbReference>
<dbReference type="GO" id="GO:0004523">
    <property type="term" value="F:RNA-DNA hybrid ribonuclease activity"/>
    <property type="evidence" value="ECO:0007669"/>
    <property type="project" value="InterPro"/>
</dbReference>
<evidence type="ECO:0000313" key="2">
    <source>
        <dbReference type="EMBL" id="KAF8665180.1"/>
    </source>
</evidence>
<dbReference type="Pfam" id="PF13456">
    <property type="entry name" value="RVT_3"/>
    <property type="match status" value="1"/>
</dbReference>
<feature type="domain" description="RNase H type-1" evidence="1">
    <location>
        <begin position="3"/>
        <end position="67"/>
    </location>
</feature>